<evidence type="ECO:0000313" key="2">
    <source>
        <dbReference type="EMBL" id="MFH4983502.1"/>
    </source>
</evidence>
<dbReference type="InterPro" id="IPR036188">
    <property type="entry name" value="FAD/NAD-bd_sf"/>
</dbReference>
<keyword evidence="3" id="KW-1185">Reference proteome</keyword>
<feature type="domain" description="Amine oxidase" evidence="1">
    <location>
        <begin position="14"/>
        <end position="83"/>
    </location>
</feature>
<dbReference type="PRINTS" id="PR00419">
    <property type="entry name" value="ADXRDTASE"/>
</dbReference>
<dbReference type="AlphaFoldDB" id="A0ABD6EWK9"/>
<dbReference type="Proteomes" id="UP001608902">
    <property type="component" value="Unassembled WGS sequence"/>
</dbReference>
<comment type="caution">
    <text evidence="2">The sequence shown here is derived from an EMBL/GenBank/DDBJ whole genome shotgun (WGS) entry which is preliminary data.</text>
</comment>
<evidence type="ECO:0000259" key="1">
    <source>
        <dbReference type="Pfam" id="PF01593"/>
    </source>
</evidence>
<dbReference type="Gene3D" id="3.50.50.60">
    <property type="entry name" value="FAD/NAD(P)-binding domain"/>
    <property type="match status" value="1"/>
</dbReference>
<proteinExistence type="predicted"/>
<dbReference type="PANTHER" id="PTHR10742">
    <property type="entry name" value="FLAVIN MONOAMINE OXIDASE"/>
    <property type="match status" value="1"/>
</dbReference>
<gene>
    <name evidence="2" type="ORF">AB6A40_010211</name>
</gene>
<name>A0ABD6EWK9_9BILA</name>
<evidence type="ECO:0000313" key="3">
    <source>
        <dbReference type="Proteomes" id="UP001608902"/>
    </source>
</evidence>
<organism evidence="2 3">
    <name type="scientific">Gnathostoma spinigerum</name>
    <dbReference type="NCBI Taxonomy" id="75299"/>
    <lineage>
        <taxon>Eukaryota</taxon>
        <taxon>Metazoa</taxon>
        <taxon>Ecdysozoa</taxon>
        <taxon>Nematoda</taxon>
        <taxon>Chromadorea</taxon>
        <taxon>Rhabditida</taxon>
        <taxon>Spirurina</taxon>
        <taxon>Gnathostomatomorpha</taxon>
        <taxon>Gnathostomatoidea</taxon>
        <taxon>Gnathostomatidae</taxon>
        <taxon>Gnathostoma</taxon>
    </lineage>
</organism>
<dbReference type="SUPFAM" id="SSF51905">
    <property type="entry name" value="FAD/NAD(P)-binding domain"/>
    <property type="match status" value="1"/>
</dbReference>
<dbReference type="PANTHER" id="PTHR10742:SF410">
    <property type="entry name" value="LYSINE-SPECIFIC HISTONE DEMETHYLASE 2"/>
    <property type="match status" value="1"/>
</dbReference>
<dbReference type="Pfam" id="PF01593">
    <property type="entry name" value="Amino_oxidase"/>
    <property type="match status" value="1"/>
</dbReference>
<dbReference type="InterPro" id="IPR050281">
    <property type="entry name" value="Flavin_monoamine_oxidase"/>
</dbReference>
<accession>A0ABD6EWK9</accession>
<dbReference type="InterPro" id="IPR002937">
    <property type="entry name" value="Amino_oxidase"/>
</dbReference>
<sequence length="179" mass="20177">MWQSPSVGIVGCGMAGLSAAAHLHQLDFHDVTIYEASNRVGGRIYYTEEGDGLLMQHGAQFVDGTDTPIYRMAKELGVSMRLVDTRNRRTVTGCCKPNKDDMLAFAKFAEEFGKKCHELGGVPGMDVKSLGEVLDIDYQKFIEEHPNNESLFENLKKLIRSEYEINWATRVEEVHFIFV</sequence>
<protein>
    <recommendedName>
        <fullName evidence="1">Amine oxidase domain-containing protein</fullName>
    </recommendedName>
</protein>
<dbReference type="EMBL" id="JBGFUD010012563">
    <property type="protein sequence ID" value="MFH4983502.1"/>
    <property type="molecule type" value="Genomic_DNA"/>
</dbReference>
<reference evidence="2 3" key="1">
    <citation type="submission" date="2024-08" db="EMBL/GenBank/DDBJ databases">
        <title>Gnathostoma spinigerum genome.</title>
        <authorList>
            <person name="Gonzalez-Bertolin B."/>
            <person name="Monzon S."/>
            <person name="Zaballos A."/>
            <person name="Jimenez P."/>
            <person name="Dekumyoy P."/>
            <person name="Varona S."/>
            <person name="Cuesta I."/>
            <person name="Sumanam S."/>
            <person name="Adisakwattana P."/>
            <person name="Gasser R.B."/>
            <person name="Hernandez-Gonzalez A."/>
            <person name="Young N.D."/>
            <person name="Perteguer M.J."/>
        </authorList>
    </citation>
    <scope>NUCLEOTIDE SEQUENCE [LARGE SCALE GENOMIC DNA]</scope>
    <source>
        <strain evidence="2">AL3</strain>
        <tissue evidence="2">Liver</tissue>
    </source>
</reference>